<comment type="caution">
    <text evidence="9">The sequence shown here is derived from an EMBL/GenBank/DDBJ whole genome shotgun (WGS) entry which is preliminary data.</text>
</comment>
<dbReference type="SUPFAM" id="SSF55874">
    <property type="entry name" value="ATPase domain of HSP90 chaperone/DNA topoisomerase II/histidine kinase"/>
    <property type="match status" value="1"/>
</dbReference>
<feature type="signal peptide" evidence="8">
    <location>
        <begin position="1"/>
        <end position="15"/>
    </location>
</feature>
<evidence type="ECO:0000256" key="6">
    <source>
        <dbReference type="SAM" id="Coils"/>
    </source>
</evidence>
<proteinExistence type="predicted"/>
<dbReference type="Gene3D" id="3.30.565.10">
    <property type="entry name" value="Histidine kinase-like ATPase, C-terminal domain"/>
    <property type="match status" value="1"/>
</dbReference>
<keyword evidence="7" id="KW-1133">Transmembrane helix</keyword>
<organism evidence="9 10">
    <name type="scientific">Achromobacter spanius</name>
    <dbReference type="NCBI Taxonomy" id="217203"/>
    <lineage>
        <taxon>Bacteria</taxon>
        <taxon>Pseudomonadati</taxon>
        <taxon>Pseudomonadota</taxon>
        <taxon>Betaproteobacteria</taxon>
        <taxon>Burkholderiales</taxon>
        <taxon>Alcaligenaceae</taxon>
        <taxon>Achromobacter</taxon>
    </lineage>
</organism>
<evidence type="ECO:0000256" key="7">
    <source>
        <dbReference type="SAM" id="Phobius"/>
    </source>
</evidence>
<keyword evidence="6" id="KW-0175">Coiled coil</keyword>
<dbReference type="EMBL" id="PREU01000001">
    <property type="protein sequence ID" value="PPA78104.1"/>
    <property type="molecule type" value="Genomic_DNA"/>
</dbReference>
<dbReference type="PANTHER" id="PTHR24421">
    <property type="entry name" value="NITRATE/NITRITE SENSOR PROTEIN NARX-RELATED"/>
    <property type="match status" value="1"/>
</dbReference>
<protein>
    <recommendedName>
        <fullName evidence="2">histidine kinase</fullName>
        <ecNumber evidence="2">2.7.13.3</ecNumber>
    </recommendedName>
</protein>
<evidence type="ECO:0000256" key="5">
    <source>
        <dbReference type="ARBA" id="ARBA00023012"/>
    </source>
</evidence>
<dbReference type="InterPro" id="IPR050482">
    <property type="entry name" value="Sensor_HK_TwoCompSys"/>
</dbReference>
<feature type="transmembrane region" description="Helical" evidence="7">
    <location>
        <begin position="384"/>
        <end position="403"/>
    </location>
</feature>
<keyword evidence="7" id="KW-0812">Transmembrane</keyword>
<keyword evidence="3" id="KW-0808">Transferase</keyword>
<evidence type="ECO:0000256" key="2">
    <source>
        <dbReference type="ARBA" id="ARBA00012438"/>
    </source>
</evidence>
<feature type="transmembrane region" description="Helical" evidence="7">
    <location>
        <begin position="198"/>
        <end position="219"/>
    </location>
</feature>
<feature type="transmembrane region" description="Helical" evidence="7">
    <location>
        <begin position="231"/>
        <end position="254"/>
    </location>
</feature>
<dbReference type="GO" id="GO:0000160">
    <property type="term" value="P:phosphorelay signal transduction system"/>
    <property type="evidence" value="ECO:0007669"/>
    <property type="project" value="UniProtKB-KW"/>
</dbReference>
<evidence type="ECO:0000313" key="10">
    <source>
        <dbReference type="Proteomes" id="UP000239990"/>
    </source>
</evidence>
<dbReference type="AlphaFoldDB" id="A0A2S5GYS0"/>
<dbReference type="InterPro" id="IPR008979">
    <property type="entry name" value="Galactose-bd-like_sf"/>
</dbReference>
<dbReference type="OrthoDB" id="9797605at2"/>
<reference evidence="9 10" key="1">
    <citation type="submission" date="2018-02" db="EMBL/GenBank/DDBJ databases">
        <title>Draft Genome of Achromobacter spanius stain 6.</title>
        <authorList>
            <person name="Gunasekera T.S."/>
            <person name="Radwan O."/>
            <person name="Ruiz O.N."/>
        </authorList>
    </citation>
    <scope>NUCLEOTIDE SEQUENCE [LARGE SCALE GENOMIC DNA]</scope>
    <source>
        <strain evidence="9 10">6</strain>
    </source>
</reference>
<evidence type="ECO:0000256" key="1">
    <source>
        <dbReference type="ARBA" id="ARBA00000085"/>
    </source>
</evidence>
<feature type="chain" id="PRO_5015783236" description="histidine kinase" evidence="8">
    <location>
        <begin position="16"/>
        <end position="664"/>
    </location>
</feature>
<evidence type="ECO:0000256" key="4">
    <source>
        <dbReference type="ARBA" id="ARBA00022777"/>
    </source>
</evidence>
<dbReference type="GO" id="GO:0004673">
    <property type="term" value="F:protein histidine kinase activity"/>
    <property type="evidence" value="ECO:0007669"/>
    <property type="project" value="UniProtKB-EC"/>
</dbReference>
<gene>
    <name evidence="9" type="ORF">C4E15_02120</name>
</gene>
<evidence type="ECO:0000256" key="8">
    <source>
        <dbReference type="SAM" id="SignalP"/>
    </source>
</evidence>
<evidence type="ECO:0000313" key="9">
    <source>
        <dbReference type="EMBL" id="PPA78104.1"/>
    </source>
</evidence>
<dbReference type="SUPFAM" id="SSF49785">
    <property type="entry name" value="Galactose-binding domain-like"/>
    <property type="match status" value="1"/>
</dbReference>
<dbReference type="Proteomes" id="UP000239990">
    <property type="component" value="Unassembled WGS sequence"/>
</dbReference>
<comment type="catalytic activity">
    <reaction evidence="1">
        <text>ATP + protein L-histidine = ADP + protein N-phospho-L-histidine.</text>
        <dbReference type="EC" id="2.7.13.3"/>
    </reaction>
</comment>
<keyword evidence="7" id="KW-0472">Membrane</keyword>
<evidence type="ECO:0000256" key="3">
    <source>
        <dbReference type="ARBA" id="ARBA00022679"/>
    </source>
</evidence>
<feature type="transmembrane region" description="Helical" evidence="7">
    <location>
        <begin position="266"/>
        <end position="289"/>
    </location>
</feature>
<dbReference type="Gene3D" id="2.60.120.260">
    <property type="entry name" value="Galactose-binding domain-like"/>
    <property type="match status" value="1"/>
</dbReference>
<dbReference type="InterPro" id="IPR036890">
    <property type="entry name" value="HATPase_C_sf"/>
</dbReference>
<name>A0A2S5GYS0_9BURK</name>
<sequence>MLGLLLLAVCGLAQAQSPVLHITEAQMWPSSSTTWMQPPSMAELDAGDSAMNAADAEWQPVSLPHARPRTPWPVAAPGSADRAQVQWYRVHIPATDFTTPRLRLYAARWQATGTLAVYVNGRRAWQSRGDRAWNNFNHPLWVDLGGLLHPGKDAWVYVRVANQPNTGGALSSMWIGPTADLLPSWRWRTFLQTALPTYWRGSFLLLGFFALGIAIWLRTNRRRDTSLAPAGGAWPFALFFCMAVAQALAALLFLVDDAGLSMSFAWFSWMTLVGMVTVPVCGFHFLGMVQHRPRPRLGRVLLVYWAVVVVATLPCWWADRPGILAVQRLAILPPALAQIYAATANAWHERSRANVLLAAWGPVSLLMAWHDLRMQSFKTDMEGIYLTPYVNLGLLTLFVYVAFTRYTRALAVAARARAVLAEQLAAQERELVQAHERLRVAEREQTLLNERQRLMSEMHDGVGSSLMSALRQVELGRTPLDIAQVLRECIDDLKIAIDSLESTDADLLALLGALRFRLGPRLTGAGIALRWRMSDLPPLQWLDAQSALHVLRILQEVLTNIVKHSDATEITVTTAEATAAAGGAEDIGVWVCVQDNGRPFMPPPPEVALPGRRGVANIRNRVTVLGARCAWQPLPGGTLFKLWLPLSQHDGQQQKKSGQSLVAN</sequence>
<dbReference type="EC" id="2.7.13.3" evidence="2"/>
<keyword evidence="8" id="KW-0732">Signal</keyword>
<keyword evidence="4 9" id="KW-0418">Kinase</keyword>
<feature type="transmembrane region" description="Helical" evidence="7">
    <location>
        <begin position="301"/>
        <end position="319"/>
    </location>
</feature>
<accession>A0A2S5GYS0</accession>
<feature type="coiled-coil region" evidence="6">
    <location>
        <begin position="417"/>
        <end position="451"/>
    </location>
</feature>
<keyword evidence="5" id="KW-0902">Two-component regulatory system</keyword>
<dbReference type="PANTHER" id="PTHR24421:SF10">
    <property type="entry name" value="NITRATE_NITRITE SENSOR PROTEIN NARQ"/>
    <property type="match status" value="1"/>
</dbReference>